<protein>
    <submittedName>
        <fullName evidence="2">Glycosyltransferase</fullName>
    </submittedName>
</protein>
<dbReference type="RefSeq" id="WP_213944055.1">
    <property type="nucleotide sequence ID" value="NZ_JAHCMY010000001.1"/>
</dbReference>
<sequence length="253" mass="29375">MKISVVTVSFNSIRTIKDTINSVLAQDYHDLEYIVIDGNSWDGTVEILKSIDDPRLKWISEPDKGIYDGMNKGIKMASGEIVGILNSDDFYKDETVVSQIAKEFSNSNAEAVFGDVSFVNPKKLNKTVRYYSSKFFNPSKFRYGFMPAHPTFFTRKIWFEEFGYYQTDYKIAADYELLTRFLYKHKLPYRYVPVDMVVMRTGGVSNRSIVSNYILNKEIIRGCKENGIRTYLGLLMFKYFVKVFELVPKWKVS</sequence>
<dbReference type="PANTHER" id="PTHR22916">
    <property type="entry name" value="GLYCOSYLTRANSFERASE"/>
    <property type="match status" value="1"/>
</dbReference>
<dbReference type="InterPro" id="IPR029044">
    <property type="entry name" value="Nucleotide-diphossugar_trans"/>
</dbReference>
<gene>
    <name evidence="2" type="ORF">KI659_04100</name>
</gene>
<evidence type="ECO:0000259" key="1">
    <source>
        <dbReference type="Pfam" id="PF00535"/>
    </source>
</evidence>
<dbReference type="SUPFAM" id="SSF53448">
    <property type="entry name" value="Nucleotide-diphospho-sugar transferases"/>
    <property type="match status" value="1"/>
</dbReference>
<accession>A0AAP2CGI6</accession>
<name>A0AAP2CGI6_9BACT</name>
<proteinExistence type="predicted"/>
<feature type="domain" description="Glycosyltransferase 2-like" evidence="1">
    <location>
        <begin position="4"/>
        <end position="143"/>
    </location>
</feature>
<dbReference type="AlphaFoldDB" id="A0AAP2CGI6"/>
<comment type="caution">
    <text evidence="2">The sequence shown here is derived from an EMBL/GenBank/DDBJ whole genome shotgun (WGS) entry which is preliminary data.</text>
</comment>
<dbReference type="EMBL" id="JAHCMY010000001">
    <property type="protein sequence ID" value="MBS9523194.1"/>
    <property type="molecule type" value="Genomic_DNA"/>
</dbReference>
<dbReference type="PANTHER" id="PTHR22916:SF3">
    <property type="entry name" value="UDP-GLCNAC:BETAGAL BETA-1,3-N-ACETYLGLUCOSAMINYLTRANSFERASE-LIKE PROTEIN 1"/>
    <property type="match status" value="1"/>
</dbReference>
<reference evidence="2 3" key="1">
    <citation type="submission" date="2021-05" db="EMBL/GenBank/DDBJ databases">
        <authorList>
            <person name="Zhang Z.D."/>
            <person name="Osman G."/>
        </authorList>
    </citation>
    <scope>NUCLEOTIDE SEQUENCE [LARGE SCALE GENOMIC DNA]</scope>
    <source>
        <strain evidence="2 3">KCTC 32217</strain>
    </source>
</reference>
<dbReference type="GO" id="GO:0016758">
    <property type="term" value="F:hexosyltransferase activity"/>
    <property type="evidence" value="ECO:0007669"/>
    <property type="project" value="UniProtKB-ARBA"/>
</dbReference>
<dbReference type="Pfam" id="PF00535">
    <property type="entry name" value="Glycos_transf_2"/>
    <property type="match status" value="1"/>
</dbReference>
<organism evidence="2 3">
    <name type="scientific">Litoribacter ruber</name>
    <dbReference type="NCBI Taxonomy" id="702568"/>
    <lineage>
        <taxon>Bacteria</taxon>
        <taxon>Pseudomonadati</taxon>
        <taxon>Bacteroidota</taxon>
        <taxon>Cytophagia</taxon>
        <taxon>Cytophagales</taxon>
        <taxon>Cyclobacteriaceae</taxon>
        <taxon>Litoribacter</taxon>
    </lineage>
</organism>
<dbReference type="Proteomes" id="UP001319104">
    <property type="component" value="Unassembled WGS sequence"/>
</dbReference>
<evidence type="ECO:0000313" key="2">
    <source>
        <dbReference type="EMBL" id="MBS9523194.1"/>
    </source>
</evidence>
<keyword evidence="3" id="KW-1185">Reference proteome</keyword>
<dbReference type="Gene3D" id="3.90.550.10">
    <property type="entry name" value="Spore Coat Polysaccharide Biosynthesis Protein SpsA, Chain A"/>
    <property type="match status" value="1"/>
</dbReference>
<dbReference type="CDD" id="cd06433">
    <property type="entry name" value="GT_2_WfgS_like"/>
    <property type="match status" value="1"/>
</dbReference>
<evidence type="ECO:0000313" key="3">
    <source>
        <dbReference type="Proteomes" id="UP001319104"/>
    </source>
</evidence>
<dbReference type="InterPro" id="IPR001173">
    <property type="entry name" value="Glyco_trans_2-like"/>
</dbReference>